<protein>
    <submittedName>
        <fullName evidence="1">Uncharacterized protein</fullName>
    </submittedName>
</protein>
<evidence type="ECO:0000313" key="1">
    <source>
        <dbReference type="EMBL" id="KIK48301.1"/>
    </source>
</evidence>
<sequence>MPTCWVCRFKRNKHTTFLFLVLGNDKQSLLIHKSNDGVTAIGYCMRTAAGRIYAAVCKLPFGNCFHRSTFSCVPVWSHRDINDQYSAHISASASDPMLSWIVVMPDADAAVIDGKTFYLHKHPL</sequence>
<dbReference type="HOGENOM" id="CLU_2005429_0_0_1"/>
<reference evidence="1 2" key="1">
    <citation type="submission" date="2014-04" db="EMBL/GenBank/DDBJ databases">
        <authorList>
            <consortium name="DOE Joint Genome Institute"/>
            <person name="Kuo A."/>
            <person name="Ruytinx J."/>
            <person name="Rineau F."/>
            <person name="Colpaert J."/>
            <person name="Kohler A."/>
            <person name="Nagy L.G."/>
            <person name="Floudas D."/>
            <person name="Copeland A."/>
            <person name="Barry K.W."/>
            <person name="Cichocki N."/>
            <person name="Veneault-Fourrey C."/>
            <person name="LaButti K."/>
            <person name="Lindquist E.A."/>
            <person name="Lipzen A."/>
            <person name="Lundell T."/>
            <person name="Morin E."/>
            <person name="Murat C."/>
            <person name="Sun H."/>
            <person name="Tunlid A."/>
            <person name="Henrissat B."/>
            <person name="Grigoriev I.V."/>
            <person name="Hibbett D.S."/>
            <person name="Martin F."/>
            <person name="Nordberg H.P."/>
            <person name="Cantor M.N."/>
            <person name="Hua S.X."/>
        </authorList>
    </citation>
    <scope>NUCLEOTIDE SEQUENCE [LARGE SCALE GENOMIC DNA]</scope>
    <source>
        <strain evidence="1 2">UH-Slu-Lm8-n1</strain>
    </source>
</reference>
<evidence type="ECO:0000313" key="2">
    <source>
        <dbReference type="Proteomes" id="UP000054485"/>
    </source>
</evidence>
<dbReference type="EMBL" id="KN835139">
    <property type="protein sequence ID" value="KIK48301.1"/>
    <property type="molecule type" value="Genomic_DNA"/>
</dbReference>
<dbReference type="InParanoid" id="A0A0D0B2Q8"/>
<organism evidence="1 2">
    <name type="scientific">Suillus luteus UH-Slu-Lm8-n1</name>
    <dbReference type="NCBI Taxonomy" id="930992"/>
    <lineage>
        <taxon>Eukaryota</taxon>
        <taxon>Fungi</taxon>
        <taxon>Dikarya</taxon>
        <taxon>Basidiomycota</taxon>
        <taxon>Agaricomycotina</taxon>
        <taxon>Agaricomycetes</taxon>
        <taxon>Agaricomycetidae</taxon>
        <taxon>Boletales</taxon>
        <taxon>Suillineae</taxon>
        <taxon>Suillaceae</taxon>
        <taxon>Suillus</taxon>
    </lineage>
</organism>
<keyword evidence="2" id="KW-1185">Reference proteome</keyword>
<gene>
    <name evidence="1" type="ORF">CY34DRAFT_705772</name>
</gene>
<name>A0A0D0B2Q8_9AGAM</name>
<accession>A0A0D0B2Q8</accession>
<reference evidence="2" key="2">
    <citation type="submission" date="2015-01" db="EMBL/GenBank/DDBJ databases">
        <title>Evolutionary Origins and Diversification of the Mycorrhizal Mutualists.</title>
        <authorList>
            <consortium name="DOE Joint Genome Institute"/>
            <consortium name="Mycorrhizal Genomics Consortium"/>
            <person name="Kohler A."/>
            <person name="Kuo A."/>
            <person name="Nagy L.G."/>
            <person name="Floudas D."/>
            <person name="Copeland A."/>
            <person name="Barry K.W."/>
            <person name="Cichocki N."/>
            <person name="Veneault-Fourrey C."/>
            <person name="LaButti K."/>
            <person name="Lindquist E.A."/>
            <person name="Lipzen A."/>
            <person name="Lundell T."/>
            <person name="Morin E."/>
            <person name="Murat C."/>
            <person name="Riley R."/>
            <person name="Ohm R."/>
            <person name="Sun H."/>
            <person name="Tunlid A."/>
            <person name="Henrissat B."/>
            <person name="Grigoriev I.V."/>
            <person name="Hibbett D.S."/>
            <person name="Martin F."/>
        </authorList>
    </citation>
    <scope>NUCLEOTIDE SEQUENCE [LARGE SCALE GENOMIC DNA]</scope>
    <source>
        <strain evidence="2">UH-Slu-Lm8-n1</strain>
    </source>
</reference>
<dbReference type="AlphaFoldDB" id="A0A0D0B2Q8"/>
<dbReference type="Proteomes" id="UP000054485">
    <property type="component" value="Unassembled WGS sequence"/>
</dbReference>
<proteinExistence type="predicted"/>